<dbReference type="EC" id="2.7.13.3" evidence="3"/>
<dbReference type="PANTHER" id="PTHR45436">
    <property type="entry name" value="SENSOR HISTIDINE KINASE YKOH"/>
    <property type="match status" value="1"/>
</dbReference>
<evidence type="ECO:0000256" key="9">
    <source>
        <dbReference type="ARBA" id="ARBA00023012"/>
    </source>
</evidence>
<keyword evidence="10 11" id="KW-0472">Membrane</keyword>
<proteinExistence type="predicted"/>
<feature type="transmembrane region" description="Helical" evidence="11">
    <location>
        <begin position="145"/>
        <end position="164"/>
    </location>
</feature>
<dbReference type="SUPFAM" id="SSF55874">
    <property type="entry name" value="ATPase domain of HSP90 chaperone/DNA topoisomerase II/histidine kinase"/>
    <property type="match status" value="1"/>
</dbReference>
<dbReference type="InterPro" id="IPR050428">
    <property type="entry name" value="TCS_sensor_his_kinase"/>
</dbReference>
<dbReference type="InterPro" id="IPR005467">
    <property type="entry name" value="His_kinase_dom"/>
</dbReference>
<comment type="subcellular location">
    <subcellularLocation>
        <location evidence="2">Cell membrane</location>
    </subcellularLocation>
</comment>
<keyword evidence="7 13" id="KW-0418">Kinase</keyword>
<dbReference type="GO" id="GO:0005886">
    <property type="term" value="C:plasma membrane"/>
    <property type="evidence" value="ECO:0007669"/>
    <property type="project" value="UniProtKB-SubCell"/>
</dbReference>
<dbReference type="InterPro" id="IPR036097">
    <property type="entry name" value="HisK_dim/P_sf"/>
</dbReference>
<evidence type="ECO:0000256" key="10">
    <source>
        <dbReference type="ARBA" id="ARBA00023136"/>
    </source>
</evidence>
<evidence type="ECO:0000259" key="12">
    <source>
        <dbReference type="PROSITE" id="PS50109"/>
    </source>
</evidence>
<dbReference type="PANTHER" id="PTHR45436:SF5">
    <property type="entry name" value="SENSOR HISTIDINE KINASE TRCS"/>
    <property type="match status" value="1"/>
</dbReference>
<evidence type="ECO:0000256" key="6">
    <source>
        <dbReference type="ARBA" id="ARBA00022692"/>
    </source>
</evidence>
<evidence type="ECO:0000256" key="2">
    <source>
        <dbReference type="ARBA" id="ARBA00004236"/>
    </source>
</evidence>
<evidence type="ECO:0000256" key="11">
    <source>
        <dbReference type="SAM" id="Phobius"/>
    </source>
</evidence>
<keyword evidence="6 11" id="KW-0812">Transmembrane</keyword>
<evidence type="ECO:0000256" key="3">
    <source>
        <dbReference type="ARBA" id="ARBA00012438"/>
    </source>
</evidence>
<gene>
    <name evidence="13" type="ORF">FNL38_102526</name>
</gene>
<dbReference type="CDD" id="cd00082">
    <property type="entry name" value="HisKA"/>
    <property type="match status" value="1"/>
</dbReference>
<keyword evidence="5" id="KW-0808">Transferase</keyword>
<dbReference type="PROSITE" id="PS50109">
    <property type="entry name" value="HIS_KIN"/>
    <property type="match status" value="1"/>
</dbReference>
<dbReference type="Gene3D" id="3.30.565.10">
    <property type="entry name" value="Histidine kinase-like ATPase, C-terminal domain"/>
    <property type="match status" value="1"/>
</dbReference>
<feature type="domain" description="Histidine kinase" evidence="12">
    <location>
        <begin position="229"/>
        <end position="444"/>
    </location>
</feature>
<dbReference type="SMART" id="SM00387">
    <property type="entry name" value="HATPase_c"/>
    <property type="match status" value="1"/>
</dbReference>
<organism evidence="13">
    <name type="scientific">Nocardia globerula</name>
    <dbReference type="NCBI Taxonomy" id="1818"/>
    <lineage>
        <taxon>Bacteria</taxon>
        <taxon>Bacillati</taxon>
        <taxon>Actinomycetota</taxon>
        <taxon>Actinomycetes</taxon>
        <taxon>Mycobacteriales</taxon>
        <taxon>Nocardiaceae</taxon>
        <taxon>Nocardia</taxon>
    </lineage>
</organism>
<evidence type="ECO:0000256" key="4">
    <source>
        <dbReference type="ARBA" id="ARBA00022553"/>
    </source>
</evidence>
<sequence>MKPRQYSLRIRVAAAAALGATFIVLALGAVVALAIARNNLAQLDRRLETASTVLVANAATAGPFLGAFGDAGAFSVTIRTATDGTVMSSTPTRLPELPPGSETVEVDGTKYRAYTSKAEGINALVSLAVPYAEARDITVEQQRQVAFFGLGAVAAAAALGWLFGGPAVRPLVELTRRIARRDPDLATQVSGIREADELAAAAESMLKDVASAQAATTSALATARDFASAAAHELRTPLTAMRTDIEVLSTLDLNQSQRQEILVDLARAQGRVESTLRDLERLAKGELSTSEDFKDTDLIEVCDIAAEEAMRLYPDLRVSVDAADSPVPYRIHALPGGIRLILDNAITNAVRHGRATEVRITLSYRAAAPAEFTITVDDNGAGIPVDEREAVFGRFTRGSTASQTGSGLGLALVAQQASIHGGSTSFHDSPLGGARLLIELKDLSTHH</sequence>
<dbReference type="InterPro" id="IPR003661">
    <property type="entry name" value="HisK_dim/P_dom"/>
</dbReference>
<dbReference type="PRINTS" id="PR00344">
    <property type="entry name" value="BCTRLSENSOR"/>
</dbReference>
<keyword evidence="4" id="KW-0597">Phosphoprotein</keyword>
<dbReference type="SUPFAM" id="SSF47384">
    <property type="entry name" value="Homodimeric domain of signal transducing histidine kinase"/>
    <property type="match status" value="1"/>
</dbReference>
<name>A0A652YTG2_NOCGL</name>
<dbReference type="InterPro" id="IPR004358">
    <property type="entry name" value="Sig_transdc_His_kin-like_C"/>
</dbReference>
<evidence type="ECO:0000256" key="1">
    <source>
        <dbReference type="ARBA" id="ARBA00000085"/>
    </source>
</evidence>
<evidence type="ECO:0000313" key="13">
    <source>
        <dbReference type="EMBL" id="TYQ06391.1"/>
    </source>
</evidence>
<dbReference type="Pfam" id="PF02518">
    <property type="entry name" value="HATPase_c"/>
    <property type="match status" value="1"/>
</dbReference>
<keyword evidence="9" id="KW-0902">Two-component regulatory system</keyword>
<keyword evidence="8 11" id="KW-1133">Transmembrane helix</keyword>
<comment type="caution">
    <text evidence="13">The sequence shown here is derived from an EMBL/GenBank/DDBJ whole genome shotgun (WGS) entry which is preliminary data.</text>
</comment>
<feature type="transmembrane region" description="Helical" evidence="11">
    <location>
        <begin position="12"/>
        <end position="36"/>
    </location>
</feature>
<accession>A0A652YTG2</accession>
<dbReference type="Pfam" id="PF00512">
    <property type="entry name" value="HisKA"/>
    <property type="match status" value="1"/>
</dbReference>
<dbReference type="Gene3D" id="1.10.287.130">
    <property type="match status" value="1"/>
</dbReference>
<evidence type="ECO:0000256" key="7">
    <source>
        <dbReference type="ARBA" id="ARBA00022777"/>
    </source>
</evidence>
<reference evidence="13" key="1">
    <citation type="submission" date="2019-07" db="EMBL/GenBank/DDBJ databases">
        <title>Genomic Encyclopedia of Type Strains, Phase IV (KMG-IV): sequencing the most valuable type-strain genomes for metagenomic binning, comparative biology and taxonomic classification.</title>
        <authorList>
            <person name="Goeker M."/>
        </authorList>
    </citation>
    <scope>NUCLEOTIDE SEQUENCE</scope>
    <source>
        <strain evidence="13">DSM 44596</strain>
    </source>
</reference>
<dbReference type="CDD" id="cd00075">
    <property type="entry name" value="HATPase"/>
    <property type="match status" value="1"/>
</dbReference>
<evidence type="ECO:0000256" key="8">
    <source>
        <dbReference type="ARBA" id="ARBA00022989"/>
    </source>
</evidence>
<dbReference type="GO" id="GO:0000155">
    <property type="term" value="F:phosphorelay sensor kinase activity"/>
    <property type="evidence" value="ECO:0007669"/>
    <property type="project" value="InterPro"/>
</dbReference>
<dbReference type="AlphaFoldDB" id="A0A652YTG2"/>
<dbReference type="SMART" id="SM00388">
    <property type="entry name" value="HisKA"/>
    <property type="match status" value="1"/>
</dbReference>
<dbReference type="InterPro" id="IPR036890">
    <property type="entry name" value="HATPase_C_sf"/>
</dbReference>
<dbReference type="InterPro" id="IPR003594">
    <property type="entry name" value="HATPase_dom"/>
</dbReference>
<evidence type="ECO:0000256" key="5">
    <source>
        <dbReference type="ARBA" id="ARBA00022679"/>
    </source>
</evidence>
<dbReference type="EMBL" id="VNIQ01000002">
    <property type="protein sequence ID" value="TYQ06391.1"/>
    <property type="molecule type" value="Genomic_DNA"/>
</dbReference>
<protein>
    <recommendedName>
        <fullName evidence="3">histidine kinase</fullName>
        <ecNumber evidence="3">2.7.13.3</ecNumber>
    </recommendedName>
</protein>
<comment type="catalytic activity">
    <reaction evidence="1">
        <text>ATP + protein L-histidine = ADP + protein N-phospho-L-histidine.</text>
        <dbReference type="EC" id="2.7.13.3"/>
    </reaction>
</comment>